<organism evidence="7 8">
    <name type="scientific">Brevibacillus fluminis</name>
    <dbReference type="NCBI Taxonomy" id="511487"/>
    <lineage>
        <taxon>Bacteria</taxon>
        <taxon>Bacillati</taxon>
        <taxon>Bacillota</taxon>
        <taxon>Bacilli</taxon>
        <taxon>Bacillales</taxon>
        <taxon>Paenibacillaceae</taxon>
        <taxon>Brevibacillus</taxon>
    </lineage>
</organism>
<keyword evidence="1" id="KW-0436">Ligase</keyword>
<dbReference type="EMBL" id="RHHQ01000008">
    <property type="protein sequence ID" value="RNB90006.1"/>
    <property type="molecule type" value="Genomic_DNA"/>
</dbReference>
<dbReference type="OrthoDB" id="9765517at2"/>
<proteinExistence type="predicted"/>
<keyword evidence="4" id="KW-0067">ATP-binding</keyword>
<evidence type="ECO:0000256" key="3">
    <source>
        <dbReference type="ARBA" id="ARBA00022741"/>
    </source>
</evidence>
<reference evidence="7 8" key="1">
    <citation type="submission" date="2018-10" db="EMBL/GenBank/DDBJ databases">
        <title>Phylogenomics of Brevibacillus.</title>
        <authorList>
            <person name="Dunlap C."/>
        </authorList>
    </citation>
    <scope>NUCLEOTIDE SEQUENCE [LARGE SCALE GENOMIC DNA]</scope>
    <source>
        <strain evidence="7 8">JCM 15716</strain>
    </source>
</reference>
<dbReference type="InterPro" id="IPR016185">
    <property type="entry name" value="PreATP-grasp_dom_sf"/>
</dbReference>
<accession>A0A3M8DPE5</accession>
<name>A0A3M8DPE5_9BACL</name>
<feature type="domain" description="Glutathionylspermidine synthase pre-ATP-grasp-like" evidence="6">
    <location>
        <begin position="6"/>
        <end position="394"/>
    </location>
</feature>
<evidence type="ECO:0000259" key="6">
    <source>
        <dbReference type="Pfam" id="PF03738"/>
    </source>
</evidence>
<protein>
    <submittedName>
        <fullName evidence="7">Glutathionylspermidine synthase</fullName>
    </submittedName>
</protein>
<keyword evidence="3" id="KW-0547">Nucleotide-binding</keyword>
<evidence type="ECO:0000313" key="7">
    <source>
        <dbReference type="EMBL" id="RNB90006.1"/>
    </source>
</evidence>
<dbReference type="SUPFAM" id="SSF52440">
    <property type="entry name" value="PreATP-grasp domain"/>
    <property type="match status" value="1"/>
</dbReference>
<dbReference type="GO" id="GO:0016874">
    <property type="term" value="F:ligase activity"/>
    <property type="evidence" value="ECO:0007669"/>
    <property type="project" value="UniProtKB-KW"/>
</dbReference>
<dbReference type="RefSeq" id="WP_122918258.1">
    <property type="nucleotide sequence ID" value="NZ_RHHQ01000008.1"/>
</dbReference>
<dbReference type="SUPFAM" id="SSF56059">
    <property type="entry name" value="Glutathione synthetase ATP-binding domain-like"/>
    <property type="match status" value="1"/>
</dbReference>
<dbReference type="Proteomes" id="UP000271031">
    <property type="component" value="Unassembled WGS sequence"/>
</dbReference>
<keyword evidence="8" id="KW-1185">Reference proteome</keyword>
<gene>
    <name evidence="7" type="ORF">EDM56_10360</name>
</gene>
<sequence>MREEGIFTWDEMYGEEYALASVHLITDSFREELTAATAVLARIFAKTVPVVQQADEQLLLELGVPEAAVEAVRLAIMPECPTVIGRFDFAQTPQGLKMLECNSDTPTGIVEAFYVNGEVCSRFQVKNPNAGMERHIHQAFARIVQRYRELGYPTERIWFSALDWHEEDAGTTRYLLQQSGLPGSFIPLADLRVTDEGVYAAVGEEICSIDLLYRLHALEKLAFETDEEGFPSGAQLLALTAGRKVGIINPPSAFIAQTKALQALIWGLHEAGEFFDDDEQEAIRTYMLPTYFTNEFHGRRAYVTKPIFGREGGGVTLYRADGQELERDQESEYWDQQMIYQEMAQLPAIQVETLGGLFSGHLLWGSFFIGGEPSALVARVGGRITNNMSYFLPVGVRGNKN</sequence>
<dbReference type="Pfam" id="PF03738">
    <property type="entry name" value="GSP_synth"/>
    <property type="match status" value="1"/>
</dbReference>
<evidence type="ECO:0000256" key="2">
    <source>
        <dbReference type="ARBA" id="ARBA00022723"/>
    </source>
</evidence>
<dbReference type="GO" id="GO:0046872">
    <property type="term" value="F:metal ion binding"/>
    <property type="evidence" value="ECO:0007669"/>
    <property type="project" value="UniProtKB-KW"/>
</dbReference>
<dbReference type="AlphaFoldDB" id="A0A3M8DPE5"/>
<evidence type="ECO:0000256" key="5">
    <source>
        <dbReference type="ARBA" id="ARBA00022842"/>
    </source>
</evidence>
<keyword evidence="2" id="KW-0479">Metal-binding</keyword>
<evidence type="ECO:0000256" key="1">
    <source>
        <dbReference type="ARBA" id="ARBA00022598"/>
    </source>
</evidence>
<comment type="caution">
    <text evidence="7">The sequence shown here is derived from an EMBL/GenBank/DDBJ whole genome shotgun (WGS) entry which is preliminary data.</text>
</comment>
<evidence type="ECO:0000313" key="8">
    <source>
        <dbReference type="Proteomes" id="UP000271031"/>
    </source>
</evidence>
<evidence type="ECO:0000256" key="4">
    <source>
        <dbReference type="ARBA" id="ARBA00022840"/>
    </source>
</evidence>
<dbReference type="GO" id="GO:0005524">
    <property type="term" value="F:ATP binding"/>
    <property type="evidence" value="ECO:0007669"/>
    <property type="project" value="UniProtKB-KW"/>
</dbReference>
<dbReference type="InterPro" id="IPR005494">
    <property type="entry name" value="GSPS_pre-ATP-grasp-like_dom"/>
</dbReference>
<dbReference type="Gene3D" id="3.30.1490.330">
    <property type="match status" value="1"/>
</dbReference>
<keyword evidence="5" id="KW-0460">Magnesium</keyword>